<dbReference type="NCBIfam" id="NF007955">
    <property type="entry name" value="PRK10674.1"/>
    <property type="match status" value="1"/>
</dbReference>
<comment type="cofactor">
    <cofactor evidence="1">
        <name>(6R)-5,10-methylene-5,6,7,8-tetrahydrofolate</name>
        <dbReference type="ChEBI" id="CHEBI:15636"/>
    </cofactor>
</comment>
<dbReference type="EC" id="4.1.99.3" evidence="3"/>
<evidence type="ECO:0000256" key="7">
    <source>
        <dbReference type="ARBA" id="ARBA00022991"/>
    </source>
</evidence>
<dbReference type="AlphaFoldDB" id="A0ABD7JXE2"/>
<comment type="similarity">
    <text evidence="14">Belongs to the DNA photolyase family.</text>
</comment>
<evidence type="ECO:0000256" key="12">
    <source>
        <dbReference type="PIRSR" id="PIRSR602081-1"/>
    </source>
</evidence>
<comment type="caution">
    <text evidence="16">The sequence shown here is derived from an EMBL/GenBank/DDBJ whole genome shotgun (WGS) entry which is preliminary data.</text>
</comment>
<comment type="cofactor">
    <cofactor evidence="12">
        <name>FAD</name>
        <dbReference type="ChEBI" id="CHEBI:57692"/>
    </cofactor>
    <text evidence="12">Binds 1 FAD per subunit.</text>
</comment>
<dbReference type="Proteomes" id="UP000276985">
    <property type="component" value="Unassembled WGS sequence"/>
</dbReference>
<dbReference type="RefSeq" id="WP_079381900.1">
    <property type="nucleotide sequence ID" value="NZ_CAADJR010000001.1"/>
</dbReference>
<feature type="binding site" evidence="12">
    <location>
        <position position="281"/>
    </location>
    <ligand>
        <name>FAD</name>
        <dbReference type="ChEBI" id="CHEBI:57692"/>
    </ligand>
</feature>
<evidence type="ECO:0000313" key="16">
    <source>
        <dbReference type="EMBL" id="RTS42349.1"/>
    </source>
</evidence>
<feature type="binding site" evidence="12">
    <location>
        <begin position="284"/>
        <end position="291"/>
    </location>
    <ligand>
        <name>FAD</name>
        <dbReference type="ChEBI" id="CHEBI:57692"/>
    </ligand>
</feature>
<dbReference type="PRINTS" id="PR00147">
    <property type="entry name" value="DNAPHOTLYASE"/>
</dbReference>
<comment type="similarity">
    <text evidence="2">Belongs to the DNA photolyase class-1 family.</text>
</comment>
<dbReference type="InterPro" id="IPR036134">
    <property type="entry name" value="Crypto/Photolyase_FAD-like_sf"/>
</dbReference>
<dbReference type="InterPro" id="IPR014729">
    <property type="entry name" value="Rossmann-like_a/b/a_fold"/>
</dbReference>
<dbReference type="Gene3D" id="3.40.50.620">
    <property type="entry name" value="HUPs"/>
    <property type="match status" value="1"/>
</dbReference>
<dbReference type="PANTHER" id="PTHR11455:SF9">
    <property type="entry name" value="CRYPTOCHROME CIRCADIAN CLOCK 5 ISOFORM X1"/>
    <property type="match status" value="1"/>
</dbReference>
<evidence type="ECO:0000256" key="6">
    <source>
        <dbReference type="ARBA" id="ARBA00022827"/>
    </source>
</evidence>
<dbReference type="InterPro" id="IPR006050">
    <property type="entry name" value="DNA_photolyase_N"/>
</dbReference>
<dbReference type="PROSITE" id="PS51645">
    <property type="entry name" value="PHR_CRY_ALPHA_BETA"/>
    <property type="match status" value="1"/>
</dbReference>
<evidence type="ECO:0000256" key="5">
    <source>
        <dbReference type="ARBA" id="ARBA00022630"/>
    </source>
</evidence>
<dbReference type="PROSITE" id="PS00394">
    <property type="entry name" value="DNA_PHOTOLYASES_1_1"/>
    <property type="match status" value="1"/>
</dbReference>
<evidence type="ECO:0000256" key="14">
    <source>
        <dbReference type="RuleBase" id="RU004182"/>
    </source>
</evidence>
<name>A0ABD7JXE2_PSEAI</name>
<dbReference type="GeneID" id="77223164"/>
<dbReference type="InterPro" id="IPR005101">
    <property type="entry name" value="Cryptochr/Photolyase_FAD-bd"/>
</dbReference>
<reference evidence="16 17" key="1">
    <citation type="submission" date="2018-12" db="EMBL/GenBank/DDBJ databases">
        <title>Pseudomonas aeruginosa Diversity Panel.</title>
        <authorList>
            <person name="Snesrud E."/>
            <person name="Mcgann P."/>
        </authorList>
    </citation>
    <scope>NUCLEOTIDE SEQUENCE [LARGE SCALE GENOMIC DNA]</scope>
    <source>
        <strain evidence="16 17">MRSN6241</strain>
    </source>
</reference>
<evidence type="ECO:0000256" key="11">
    <source>
        <dbReference type="ARBA" id="ARBA00083107"/>
    </source>
</evidence>
<accession>A0ABD7JXE2</accession>
<organism evidence="16 17">
    <name type="scientific">Pseudomonas aeruginosa</name>
    <dbReference type="NCBI Taxonomy" id="287"/>
    <lineage>
        <taxon>Bacteria</taxon>
        <taxon>Pseudomonadati</taxon>
        <taxon>Pseudomonadota</taxon>
        <taxon>Gammaproteobacteria</taxon>
        <taxon>Pseudomonadales</taxon>
        <taxon>Pseudomonadaceae</taxon>
        <taxon>Pseudomonas</taxon>
    </lineage>
</organism>
<feature type="site" description="Electron transfer via tryptophanyl radical" evidence="13">
    <location>
        <position position="316"/>
    </location>
</feature>
<keyword evidence="7 14" id="KW-0157">Chromophore</keyword>
<dbReference type="GO" id="GO:0003904">
    <property type="term" value="F:deoxyribodipyrimidine photo-lyase activity"/>
    <property type="evidence" value="ECO:0007669"/>
    <property type="project" value="UniProtKB-EC"/>
</dbReference>
<dbReference type="Pfam" id="PF00875">
    <property type="entry name" value="DNA_photolyase"/>
    <property type="match status" value="1"/>
</dbReference>
<evidence type="ECO:0000256" key="8">
    <source>
        <dbReference type="ARBA" id="ARBA00031671"/>
    </source>
</evidence>
<dbReference type="KEGG" id="ppaa:B7D75_24005"/>
<dbReference type="Gene3D" id="1.10.579.10">
    <property type="entry name" value="DNA Cyclobutane Dipyrimidine Photolyase, subunit A, domain 3"/>
    <property type="match status" value="1"/>
</dbReference>
<feature type="site" description="Electron transfer via tryptophanyl radical" evidence="13">
    <location>
        <position position="392"/>
    </location>
</feature>
<dbReference type="FunFam" id="1.10.579.10:FF:000003">
    <property type="entry name" value="Deoxyribodipyrimidine photo-lyase"/>
    <property type="match status" value="1"/>
</dbReference>
<evidence type="ECO:0000256" key="10">
    <source>
        <dbReference type="ARBA" id="ARBA00059220"/>
    </source>
</evidence>
<protein>
    <recommendedName>
        <fullName evidence="4">Deoxyribodipyrimidine photo-lyase</fullName>
        <ecNumber evidence="3">4.1.99.3</ecNumber>
    </recommendedName>
    <alternativeName>
        <fullName evidence="8">DNA photolyase</fullName>
    </alternativeName>
    <alternativeName>
        <fullName evidence="11">Photoreactivating enzyme</fullName>
    </alternativeName>
</protein>
<dbReference type="EMBL" id="RXTL01000031">
    <property type="protein sequence ID" value="RTS42349.1"/>
    <property type="molecule type" value="Genomic_DNA"/>
</dbReference>
<dbReference type="Pfam" id="PF03441">
    <property type="entry name" value="FAD_binding_7"/>
    <property type="match status" value="1"/>
</dbReference>
<proteinExistence type="inferred from homology"/>
<feature type="domain" description="Photolyase/cryptochrome alpha/beta" evidence="15">
    <location>
        <begin position="5"/>
        <end position="137"/>
    </location>
</feature>
<comment type="function">
    <text evidence="10">Involved in repair of UV radiation-induced DNA damage. Catalyzes the light-dependent monomerization (300-600 nm) of cyclobutyl pyrimidine dimers (in cis-syn configuration), which are formed between adjacent bases on the same DNA strand upon exposure to ultraviolet radiation.</text>
</comment>
<keyword evidence="6 12" id="KW-0274">FAD</keyword>
<keyword evidence="16" id="KW-0456">Lyase</keyword>
<dbReference type="InterPro" id="IPR036155">
    <property type="entry name" value="Crypto/Photolyase_N_sf"/>
</dbReference>
<evidence type="ECO:0000256" key="9">
    <source>
        <dbReference type="ARBA" id="ARBA00033999"/>
    </source>
</evidence>
<evidence type="ECO:0000259" key="15">
    <source>
        <dbReference type="PROSITE" id="PS51645"/>
    </source>
</evidence>
<evidence type="ECO:0000256" key="4">
    <source>
        <dbReference type="ARBA" id="ARBA00014046"/>
    </source>
</evidence>
<feature type="site" description="Electron transfer via tryptophanyl radical" evidence="13">
    <location>
        <position position="369"/>
    </location>
</feature>
<dbReference type="SUPFAM" id="SSF48173">
    <property type="entry name" value="Cryptochrome/photolyase FAD-binding domain"/>
    <property type="match status" value="1"/>
</dbReference>
<sequence length="482" mass="54729">MRKVPMNLVWFRCDLRTSDNSALLAAADGRPCVALYLLSPAQWREHDDAPCKVDFWLRNLSELQRQLAALNIPLLVRDCEHWRQAPTVLGRLCSELGIGAVHVNQEYGANEQRRDQAVARHLREQGVAFHEHLDQLFFAPGSVLTRGGGYFQVFSQFRRVCHERLYQALPAVQPRPQPQPPHRLLPGDPLPDAVPGFAAPGAGLRALWPAGETAAQQRLRDFAEQHLDDYHEQRDFPALPGTSQLSPYLAAGVLSPRQCLDAALVANRGEFSGGRQGAATWINELLWREFYKHILVGYPRVSRHRPFREETEALRWRQAPAELEAWQQGRTGIPIIDAAMRQLLATGWMHNRLRMVVAMFLSKNLLIDWREGERWFMRHLIDGDLAANNGGWQWSASTGTDAVPYFRLFNPLSQSERFDPRGEFIRHWLPELAGLERKAIHDPSRLGLFAGVDYPQPMVDLKASRERALAAFRDLSPGGRQP</sequence>
<evidence type="ECO:0000256" key="2">
    <source>
        <dbReference type="ARBA" id="ARBA00005862"/>
    </source>
</evidence>
<feature type="binding site" evidence="12">
    <location>
        <begin position="382"/>
        <end position="384"/>
    </location>
    <ligand>
        <name>FAD</name>
        <dbReference type="ChEBI" id="CHEBI:57692"/>
    </ligand>
</feature>
<dbReference type="InterPro" id="IPR018394">
    <property type="entry name" value="DNA_photolyase_1_CS_C"/>
</dbReference>
<gene>
    <name evidence="16" type="ORF">DY940_24115</name>
</gene>
<feature type="binding site" evidence="12">
    <location>
        <begin position="242"/>
        <end position="246"/>
    </location>
    <ligand>
        <name>FAD</name>
        <dbReference type="ChEBI" id="CHEBI:57692"/>
    </ligand>
</feature>
<dbReference type="GO" id="GO:0000719">
    <property type="term" value="P:photoreactive repair"/>
    <property type="evidence" value="ECO:0007669"/>
    <property type="project" value="UniProtKB-ARBA"/>
</dbReference>
<keyword evidence="5 12" id="KW-0285">Flavoprotein</keyword>
<comment type="catalytic activity">
    <reaction evidence="9">
        <text>cyclobutadipyrimidine (in DNA) = 2 pyrimidine residues (in DNA).</text>
        <dbReference type="EC" id="4.1.99.3"/>
    </reaction>
</comment>
<feature type="binding site" evidence="12">
    <location>
        <position position="230"/>
    </location>
    <ligand>
        <name>FAD</name>
        <dbReference type="ChEBI" id="CHEBI:57692"/>
    </ligand>
</feature>
<evidence type="ECO:0000256" key="13">
    <source>
        <dbReference type="PIRSR" id="PIRSR602081-2"/>
    </source>
</evidence>
<evidence type="ECO:0000256" key="3">
    <source>
        <dbReference type="ARBA" id="ARBA00013149"/>
    </source>
</evidence>
<evidence type="ECO:0000256" key="1">
    <source>
        <dbReference type="ARBA" id="ARBA00001932"/>
    </source>
</evidence>
<dbReference type="Gene3D" id="1.25.40.80">
    <property type="match status" value="1"/>
</dbReference>
<dbReference type="PANTHER" id="PTHR11455">
    <property type="entry name" value="CRYPTOCHROME"/>
    <property type="match status" value="1"/>
</dbReference>
<dbReference type="InterPro" id="IPR002081">
    <property type="entry name" value="Cryptochrome/DNA_photolyase_1"/>
</dbReference>
<evidence type="ECO:0000313" key="17">
    <source>
        <dbReference type="Proteomes" id="UP000276985"/>
    </source>
</evidence>
<dbReference type="SUPFAM" id="SSF52425">
    <property type="entry name" value="Cryptochrome/photolyase, N-terminal domain"/>
    <property type="match status" value="1"/>
</dbReference>